<sequence length="62" mass="6957">MSREKHDHVLPGVNLLSMLVIKLMISPMKLIVYRGRGYHASTKPNVITRNDLLKASQSSVVL</sequence>
<name>A0A8J2T5B9_ZYGB2</name>
<evidence type="ECO:0000313" key="2">
    <source>
        <dbReference type="EMBL" id="CDF88312.1"/>
    </source>
</evidence>
<protein>
    <submittedName>
        <fullName evidence="2">BN860_07140g1_1</fullName>
    </submittedName>
</protein>
<evidence type="ECO:0000313" key="3">
    <source>
        <dbReference type="Proteomes" id="UP000019375"/>
    </source>
</evidence>
<keyword evidence="3" id="KW-1185">Reference proteome</keyword>
<dbReference type="Proteomes" id="UP000019375">
    <property type="component" value="Unassembled WGS sequence"/>
</dbReference>
<dbReference type="EMBL" id="HG316455">
    <property type="protein sequence ID" value="CDF88312.1"/>
    <property type="molecule type" value="Genomic_DNA"/>
</dbReference>
<evidence type="ECO:0000256" key="1">
    <source>
        <dbReference type="SAM" id="Phobius"/>
    </source>
</evidence>
<keyword evidence="1" id="KW-0472">Membrane</keyword>
<organism evidence="2 3">
    <name type="scientific">Zygosaccharomyces bailii (strain CLIB 213 / ATCC 58445 / CBS 680 / BCRC 21525 / NBRC 1098 / NCYC 1416 / NRRL Y-2227)</name>
    <dbReference type="NCBI Taxonomy" id="1333698"/>
    <lineage>
        <taxon>Eukaryota</taxon>
        <taxon>Fungi</taxon>
        <taxon>Dikarya</taxon>
        <taxon>Ascomycota</taxon>
        <taxon>Saccharomycotina</taxon>
        <taxon>Saccharomycetes</taxon>
        <taxon>Saccharomycetales</taxon>
        <taxon>Saccharomycetaceae</taxon>
        <taxon>Zygosaccharomyces</taxon>
    </lineage>
</organism>
<accession>A0A8J2T5B9</accession>
<proteinExistence type="predicted"/>
<keyword evidence="1" id="KW-0812">Transmembrane</keyword>
<feature type="transmembrane region" description="Helical" evidence="1">
    <location>
        <begin position="12"/>
        <end position="33"/>
    </location>
</feature>
<gene>
    <name evidence="2" type="ORF">BN860_07140g</name>
</gene>
<reference evidence="3" key="1">
    <citation type="journal article" date="2013" name="Genome Announc.">
        <title>Genome sequence of the food spoilage yeast Zygosaccharomyces bailii CLIB 213(T).</title>
        <authorList>
            <person name="Galeote V."/>
            <person name="Bigey F."/>
            <person name="Devillers H."/>
            <person name="Neuveglise C."/>
            <person name="Dequin S."/>
        </authorList>
    </citation>
    <scope>NUCLEOTIDE SEQUENCE [LARGE SCALE GENOMIC DNA]</scope>
    <source>
        <strain evidence="3">CLIB 213 / ATCC 58445 / CBS 680 / CCRC 21525 / NBRC 1098 / NCYC 1416 / NRRL Y-2227</strain>
    </source>
</reference>
<dbReference type="OrthoDB" id="4069406at2759"/>
<keyword evidence="1" id="KW-1133">Transmembrane helix</keyword>
<dbReference type="AlphaFoldDB" id="A0A8J2T5B9"/>